<organism evidence="1 2">
    <name type="scientific">Tanacetum coccineum</name>
    <dbReference type="NCBI Taxonomy" id="301880"/>
    <lineage>
        <taxon>Eukaryota</taxon>
        <taxon>Viridiplantae</taxon>
        <taxon>Streptophyta</taxon>
        <taxon>Embryophyta</taxon>
        <taxon>Tracheophyta</taxon>
        <taxon>Spermatophyta</taxon>
        <taxon>Magnoliopsida</taxon>
        <taxon>eudicotyledons</taxon>
        <taxon>Gunneridae</taxon>
        <taxon>Pentapetalae</taxon>
        <taxon>asterids</taxon>
        <taxon>campanulids</taxon>
        <taxon>Asterales</taxon>
        <taxon>Asteraceae</taxon>
        <taxon>Asteroideae</taxon>
        <taxon>Anthemideae</taxon>
        <taxon>Anthemidinae</taxon>
        <taxon>Tanacetum</taxon>
    </lineage>
</organism>
<accession>A0ABQ5F2G3</accession>
<reference evidence="1" key="1">
    <citation type="journal article" date="2022" name="Int. J. Mol. Sci.">
        <title>Draft Genome of Tanacetum Coccineum: Genomic Comparison of Closely Related Tanacetum-Family Plants.</title>
        <authorList>
            <person name="Yamashiro T."/>
            <person name="Shiraishi A."/>
            <person name="Nakayama K."/>
            <person name="Satake H."/>
        </authorList>
    </citation>
    <scope>NUCLEOTIDE SEQUENCE</scope>
</reference>
<dbReference type="EMBL" id="BQNB010016912">
    <property type="protein sequence ID" value="GJT57228.1"/>
    <property type="molecule type" value="Genomic_DNA"/>
</dbReference>
<dbReference type="Proteomes" id="UP001151760">
    <property type="component" value="Unassembled WGS sequence"/>
</dbReference>
<evidence type="ECO:0000313" key="1">
    <source>
        <dbReference type="EMBL" id="GJT57228.1"/>
    </source>
</evidence>
<evidence type="ECO:0000313" key="2">
    <source>
        <dbReference type="Proteomes" id="UP001151760"/>
    </source>
</evidence>
<evidence type="ECO:0008006" key="3">
    <source>
        <dbReference type="Google" id="ProtNLM"/>
    </source>
</evidence>
<protein>
    <recommendedName>
        <fullName evidence="3">Reverse transcriptase domain-containing protein</fullName>
    </recommendedName>
</protein>
<sequence>MGMLQDVREVFQQRGSGAKRKLSRCGRNQIGNEPILALPKGADDFVVYYDTRSKDLEACLEKRSRIENEAKMLYRGVGRRSEAKNEFEIDVRRSDLEMESGSYWLDKVRTSIWRDVRTLAIEEAYTTKYSIHPGADTMLCGFRLTNRWLSMKKDIASCGSKYLAYSEVEVKYQGSSGLLLQPELPE</sequence>
<proteinExistence type="predicted"/>
<gene>
    <name evidence="1" type="ORF">Tco_0992282</name>
</gene>
<reference evidence="1" key="2">
    <citation type="submission" date="2022-01" db="EMBL/GenBank/DDBJ databases">
        <authorList>
            <person name="Yamashiro T."/>
            <person name="Shiraishi A."/>
            <person name="Satake H."/>
            <person name="Nakayama K."/>
        </authorList>
    </citation>
    <scope>NUCLEOTIDE SEQUENCE</scope>
</reference>
<name>A0ABQ5F2G3_9ASTR</name>
<keyword evidence="2" id="KW-1185">Reference proteome</keyword>
<comment type="caution">
    <text evidence="1">The sequence shown here is derived from an EMBL/GenBank/DDBJ whole genome shotgun (WGS) entry which is preliminary data.</text>
</comment>